<keyword evidence="1" id="KW-0812">Transmembrane</keyword>
<keyword evidence="1" id="KW-0472">Membrane</keyword>
<feature type="transmembrane region" description="Helical" evidence="1">
    <location>
        <begin position="60"/>
        <end position="84"/>
    </location>
</feature>
<dbReference type="RefSeq" id="WP_148988565.1">
    <property type="nucleotide sequence ID" value="NZ_VTEV01000005.1"/>
</dbReference>
<comment type="caution">
    <text evidence="2">The sequence shown here is derived from an EMBL/GenBank/DDBJ whole genome shotgun (WGS) entry which is preliminary data.</text>
</comment>
<evidence type="ECO:0000256" key="1">
    <source>
        <dbReference type="SAM" id="Phobius"/>
    </source>
</evidence>
<organism evidence="2 3">
    <name type="scientific">Sutcliffiella horikoshii</name>
    <dbReference type="NCBI Taxonomy" id="79883"/>
    <lineage>
        <taxon>Bacteria</taxon>
        <taxon>Bacillati</taxon>
        <taxon>Bacillota</taxon>
        <taxon>Bacilli</taxon>
        <taxon>Bacillales</taxon>
        <taxon>Bacillaceae</taxon>
        <taxon>Sutcliffiella</taxon>
    </lineage>
</organism>
<dbReference type="Proteomes" id="UP000322524">
    <property type="component" value="Unassembled WGS sequence"/>
</dbReference>
<reference evidence="2 3" key="1">
    <citation type="submission" date="2019-08" db="EMBL/GenBank/DDBJ databases">
        <title>Bacillus genomes from the desert of Cuatro Cienegas, Coahuila.</title>
        <authorList>
            <person name="Olmedo-Alvarez G."/>
        </authorList>
    </citation>
    <scope>NUCLEOTIDE SEQUENCE [LARGE SCALE GENOMIC DNA]</scope>
    <source>
        <strain evidence="2 3">CH28_1T</strain>
    </source>
</reference>
<evidence type="ECO:0000313" key="2">
    <source>
        <dbReference type="EMBL" id="TYS67450.1"/>
    </source>
</evidence>
<dbReference type="EMBL" id="VTEV01000005">
    <property type="protein sequence ID" value="TYS67450.1"/>
    <property type="molecule type" value="Genomic_DNA"/>
</dbReference>
<keyword evidence="1" id="KW-1133">Transmembrane helix</keyword>
<dbReference type="AlphaFoldDB" id="A0A5D4SVQ1"/>
<gene>
    <name evidence="2" type="ORF">FZC76_12740</name>
</gene>
<sequence>MNLKIRWLVSISLAIFTILCISKGLQLWSFGSNVDGGGIGVYFLGLEINDRVLEANMPTYAIGFFIAGLCTLLISIINLTRLLLRSTSRTAV</sequence>
<protein>
    <submittedName>
        <fullName evidence="2">Uncharacterized protein</fullName>
    </submittedName>
</protein>
<accession>A0A5D4SVQ1</accession>
<proteinExistence type="predicted"/>
<name>A0A5D4SVQ1_9BACI</name>
<dbReference type="OrthoDB" id="2454425at2"/>
<evidence type="ECO:0000313" key="3">
    <source>
        <dbReference type="Proteomes" id="UP000322524"/>
    </source>
</evidence>